<dbReference type="PANTHER" id="PTHR37293">
    <property type="entry name" value="PHAGE REPLICATION PROTEIN-RELATED"/>
    <property type="match status" value="1"/>
</dbReference>
<evidence type="ECO:0000259" key="3">
    <source>
        <dbReference type="Pfam" id="PF07261"/>
    </source>
</evidence>
<feature type="domain" description="DnaB/C C-terminal" evidence="3">
    <location>
        <begin position="280"/>
        <end position="348"/>
    </location>
</feature>
<dbReference type="PANTHER" id="PTHR37293:SF6">
    <property type="entry name" value="DNA REPLICATION PROTEIN DNAD"/>
    <property type="match status" value="1"/>
</dbReference>
<evidence type="ECO:0000313" key="4">
    <source>
        <dbReference type="EMBL" id="GAA0428878.1"/>
    </source>
</evidence>
<organism evidence="4 5">
    <name type="scientific">Lentibacillus halophilus</name>
    <dbReference type="NCBI Taxonomy" id="295065"/>
    <lineage>
        <taxon>Bacteria</taxon>
        <taxon>Bacillati</taxon>
        <taxon>Bacillota</taxon>
        <taxon>Bacilli</taxon>
        <taxon>Bacillales</taxon>
        <taxon>Bacillaceae</taxon>
        <taxon>Lentibacillus</taxon>
    </lineage>
</organism>
<feature type="region of interest" description="Disordered" evidence="2">
    <location>
        <begin position="372"/>
        <end position="415"/>
    </location>
</feature>
<dbReference type="Pfam" id="PF07261">
    <property type="entry name" value="DnaB_2"/>
    <property type="match status" value="1"/>
</dbReference>
<name>A0ABN0Z2P0_9BACI</name>
<dbReference type="InterPro" id="IPR034829">
    <property type="entry name" value="DnaD-like_sf"/>
</dbReference>
<comment type="caution">
    <text evidence="4">The sequence shown here is derived from an EMBL/GenBank/DDBJ whole genome shotgun (WGS) entry which is preliminary data.</text>
</comment>
<dbReference type="InterPro" id="IPR006343">
    <property type="entry name" value="DnaB/C_C"/>
</dbReference>
<gene>
    <name evidence="4" type="ORF">GCM10008983_01490</name>
</gene>
<dbReference type="EMBL" id="BAAADM010000003">
    <property type="protein sequence ID" value="GAA0428878.1"/>
    <property type="molecule type" value="Genomic_DNA"/>
</dbReference>
<reference evidence="4 5" key="1">
    <citation type="journal article" date="2019" name="Int. J. Syst. Evol. Microbiol.">
        <title>The Global Catalogue of Microorganisms (GCM) 10K type strain sequencing project: providing services to taxonomists for standard genome sequencing and annotation.</title>
        <authorList>
            <consortium name="The Broad Institute Genomics Platform"/>
            <consortium name="The Broad Institute Genome Sequencing Center for Infectious Disease"/>
            <person name="Wu L."/>
            <person name="Ma J."/>
        </authorList>
    </citation>
    <scope>NUCLEOTIDE SEQUENCE [LARGE SCALE GENOMIC DNA]</scope>
    <source>
        <strain evidence="4 5">JCM 12149</strain>
    </source>
</reference>
<protein>
    <recommendedName>
        <fullName evidence="3">DnaB/C C-terminal domain-containing protein</fullName>
    </recommendedName>
</protein>
<dbReference type="Proteomes" id="UP001501459">
    <property type="component" value="Unassembled WGS sequence"/>
</dbReference>
<evidence type="ECO:0000256" key="2">
    <source>
        <dbReference type="SAM" id="MobiDB-lite"/>
    </source>
</evidence>
<dbReference type="Gene3D" id="1.10.10.630">
    <property type="entry name" value="DnaD domain-like"/>
    <property type="match status" value="1"/>
</dbReference>
<evidence type="ECO:0000256" key="1">
    <source>
        <dbReference type="ARBA" id="ARBA00093462"/>
    </source>
</evidence>
<dbReference type="NCBIfam" id="TIGR01446">
    <property type="entry name" value="DnaD_dom"/>
    <property type="match status" value="1"/>
</dbReference>
<sequence length="415" mass="46120">MNYIKEINAFYDCIERDPLSGSAVALWHALMHINNKAMWRKTFTVAAPVLRLKSGLKESSFKRARAELHEKGYVAYESRGRNQAAEYRMIGLSWSGDVDYGRGACLSEGGVALGSGGNGVVDSGEAHTSRDCSRAAVNSNESGVASSDVAVGASERGVHSSERAANSSEDGLHSSDRAVGSSENAVYSGDDFSYITDNTLQAKESFATRHESNQEVDHLANEQVNHNVNRNVTHLMTHQPDHEMNHPTDHHTAPLVKQYETKANQTKQTNTTAADADAFVFYQNNFGPISPFMSDSLMNWVDDVGEALVVDAMKRAVERGKSNWSYVKAILQAWAKNGITTVEDAKAEEAAFHRRRQQGRGGPSYAARTEEVIPDWFREQKRQEKRNQERDQAEDESRDKTAEWEETERLLAKFG</sequence>
<accession>A0ABN0Z2P0</accession>
<comment type="similarity">
    <text evidence="1">Belongs to the DnaB/DnaD family.</text>
</comment>
<proteinExistence type="inferred from homology"/>
<dbReference type="InterPro" id="IPR053162">
    <property type="entry name" value="DnaD"/>
</dbReference>
<dbReference type="SUPFAM" id="SSF158499">
    <property type="entry name" value="DnaD domain-like"/>
    <property type="match status" value="1"/>
</dbReference>
<keyword evidence="5" id="KW-1185">Reference proteome</keyword>
<feature type="compositionally biased region" description="Polar residues" evidence="2">
    <location>
        <begin position="136"/>
        <end position="145"/>
    </location>
</feature>
<feature type="region of interest" description="Disordered" evidence="2">
    <location>
        <begin position="135"/>
        <end position="183"/>
    </location>
</feature>
<evidence type="ECO:0000313" key="5">
    <source>
        <dbReference type="Proteomes" id="UP001501459"/>
    </source>
</evidence>